<protein>
    <recommendedName>
        <fullName evidence="3">Cytidine deaminase</fullName>
    </recommendedName>
</protein>
<dbReference type="Proteomes" id="UP000565572">
    <property type="component" value="Unassembled WGS sequence"/>
</dbReference>
<reference evidence="1 2" key="1">
    <citation type="submission" date="2020-08" db="EMBL/GenBank/DDBJ databases">
        <title>Sequencing the genomes of 1000 actinobacteria strains.</title>
        <authorList>
            <person name="Klenk H.-P."/>
        </authorList>
    </citation>
    <scope>NUCLEOTIDE SEQUENCE [LARGE SCALE GENOMIC DNA]</scope>
    <source>
        <strain evidence="1 2">DSM 11053</strain>
    </source>
</reference>
<keyword evidence="2" id="KW-1185">Reference proteome</keyword>
<organism evidence="1 2">
    <name type="scientific">Microlunatus antarcticus</name>
    <dbReference type="NCBI Taxonomy" id="53388"/>
    <lineage>
        <taxon>Bacteria</taxon>
        <taxon>Bacillati</taxon>
        <taxon>Actinomycetota</taxon>
        <taxon>Actinomycetes</taxon>
        <taxon>Propionibacteriales</taxon>
        <taxon>Propionibacteriaceae</taxon>
        <taxon>Microlunatus</taxon>
    </lineage>
</organism>
<dbReference type="EMBL" id="JACHZG010000001">
    <property type="protein sequence ID" value="MBB3327973.1"/>
    <property type="molecule type" value="Genomic_DNA"/>
</dbReference>
<sequence length="127" mass="12937">MSTGPMSTEPTSTPSDPEDVKIITLARSALARTSAPQGACVRDTDGRTYAATNVALEHLTLSAVAVAVSMAISSGATGLEAVAVATDDDPDPYALDGDLDVVRDLGGEGVALWAVDPRGVVRGRVLT</sequence>
<evidence type="ECO:0008006" key="3">
    <source>
        <dbReference type="Google" id="ProtNLM"/>
    </source>
</evidence>
<dbReference type="Gene3D" id="3.40.140.10">
    <property type="entry name" value="Cytidine Deaminase, domain 2"/>
    <property type="match status" value="1"/>
</dbReference>
<evidence type="ECO:0000313" key="1">
    <source>
        <dbReference type="EMBL" id="MBB3327973.1"/>
    </source>
</evidence>
<accession>A0A7W5JX75</accession>
<dbReference type="SUPFAM" id="SSF53927">
    <property type="entry name" value="Cytidine deaminase-like"/>
    <property type="match status" value="1"/>
</dbReference>
<comment type="caution">
    <text evidence="1">The sequence shown here is derived from an EMBL/GenBank/DDBJ whole genome shotgun (WGS) entry which is preliminary data.</text>
</comment>
<gene>
    <name evidence="1" type="ORF">FHX39_002917</name>
</gene>
<proteinExistence type="predicted"/>
<dbReference type="InterPro" id="IPR016193">
    <property type="entry name" value="Cytidine_deaminase-like"/>
</dbReference>
<dbReference type="RefSeq" id="WP_232530634.1">
    <property type="nucleotide sequence ID" value="NZ_JACHZG010000001.1"/>
</dbReference>
<dbReference type="AlphaFoldDB" id="A0A7W5JX75"/>
<name>A0A7W5JX75_9ACTN</name>
<dbReference type="GO" id="GO:0003824">
    <property type="term" value="F:catalytic activity"/>
    <property type="evidence" value="ECO:0007669"/>
    <property type="project" value="InterPro"/>
</dbReference>
<evidence type="ECO:0000313" key="2">
    <source>
        <dbReference type="Proteomes" id="UP000565572"/>
    </source>
</evidence>